<dbReference type="EMBL" id="DAAPAO010000025">
    <property type="protein sequence ID" value="HAD4725902.1"/>
    <property type="molecule type" value="Genomic_DNA"/>
</dbReference>
<evidence type="ECO:0000313" key="21">
    <source>
        <dbReference type="EMBL" id="HAD5669727.1"/>
    </source>
</evidence>
<evidence type="ECO:0000313" key="6">
    <source>
        <dbReference type="EMBL" id="HAD4493448.1"/>
    </source>
</evidence>
<evidence type="ECO:0000313" key="13">
    <source>
        <dbReference type="EMBL" id="HAD4810419.1"/>
    </source>
</evidence>
<evidence type="ECO:0000313" key="12">
    <source>
        <dbReference type="EMBL" id="HAD4766008.1"/>
    </source>
</evidence>
<evidence type="ECO:0000313" key="5">
    <source>
        <dbReference type="EMBL" id="HAD4489174.1"/>
    </source>
</evidence>
<evidence type="ECO:0000313" key="20">
    <source>
        <dbReference type="EMBL" id="HAD5599985.1"/>
    </source>
</evidence>
<protein>
    <submittedName>
        <fullName evidence="5">DUF4747 family protein</fullName>
    </submittedName>
</protein>
<evidence type="ECO:0000313" key="9">
    <source>
        <dbReference type="EMBL" id="HAD4663823.1"/>
    </source>
</evidence>
<dbReference type="EMBL" id="DAAOTV010000022">
    <property type="protein sequence ID" value="HAD3943054.1"/>
    <property type="molecule type" value="Genomic_DNA"/>
</dbReference>
<comment type="caution">
    <text evidence="5">The sequence shown here is derived from an EMBL/GenBank/DDBJ whole genome shotgun (WGS) entry which is preliminary data.</text>
</comment>
<evidence type="ECO:0000313" key="16">
    <source>
        <dbReference type="EMBL" id="HAD5185291.1"/>
    </source>
</evidence>
<dbReference type="EMBL" id="DAAOXO010000023">
    <property type="protein sequence ID" value="HAD4378044.1"/>
    <property type="molecule type" value="Genomic_DNA"/>
</dbReference>
<dbReference type="EMBL" id="DAAOYM010000023">
    <property type="protein sequence ID" value="HAD4212898.1"/>
    <property type="molecule type" value="Genomic_DNA"/>
</dbReference>
<dbReference type="InterPro" id="IPR031832">
    <property type="entry name" value="DUF4747"/>
</dbReference>
<name>A0A714WP42_SALTI</name>
<evidence type="ECO:0000313" key="11">
    <source>
        <dbReference type="EMBL" id="HAD4725902.1"/>
    </source>
</evidence>
<evidence type="ECO:0000313" key="14">
    <source>
        <dbReference type="EMBL" id="HAD5172227.1"/>
    </source>
</evidence>
<dbReference type="EMBL" id="DAAOZA010000023">
    <property type="protein sequence ID" value="HAD4444525.1"/>
    <property type="molecule type" value="Genomic_DNA"/>
</dbReference>
<gene>
    <name evidence="1" type="ORF">G1S93_19440</name>
    <name evidence="2" type="ORF">G1T01_18845</name>
    <name evidence="17" type="ORF">G1T17_18830</name>
    <name evidence="15" type="ORF">G1T27_20810</name>
    <name evidence="16" type="ORF">G1T31_18125</name>
    <name evidence="14" type="ORF">G1T35_19100</name>
    <name evidence="4" type="ORF">G1T45_19150</name>
    <name evidence="5" type="ORF">G1T49_19415</name>
    <name evidence="6" type="ORF">G1T70_18500</name>
    <name evidence="7" type="ORF">G1T74_18790</name>
    <name evidence="10" type="ORF">G1U12_19255</name>
    <name evidence="8" type="ORF">G1U17_18750</name>
    <name evidence="11" type="ORF">G1U18_18265</name>
    <name evidence="9" type="ORF">G1U27_18985</name>
    <name evidence="3" type="ORF">G1U32_18875</name>
    <name evidence="13" type="ORF">G1U53_18630</name>
    <name evidence="12" type="ORF">G1U57_18585</name>
    <name evidence="18" type="ORF">G1U97_18995</name>
    <name evidence="23" type="ORF">G1V15_18790</name>
    <name evidence="19" type="ORF">G1V19_19095</name>
    <name evidence="20" type="ORF">G1V23_18740</name>
    <name evidence="21" type="ORF">G1V61_19270</name>
    <name evidence="22" type="ORF">G1V73_18570</name>
</gene>
<dbReference type="EMBL" id="DAAOVT010000023">
    <property type="protein sequence ID" value="HAD5185291.1"/>
    <property type="molecule type" value="Genomic_DNA"/>
</dbReference>
<sequence length="297" mass="34182">MARPKKLTYGAVNITMHPHSPEKYVELFRMARKNARNVNLRGDSFATLSHFYPYRKDQVVSEPFEGEILKYTDIDVDGDWFDIVKKDIASDEQKERISIPENLKPNVARFSFVFLPASHLLVYEMQDKGRHLTSKQIENFLNGIFSHERIIEKFGKINVTILTEPDNVERMLSLKGITCINMVTRRPNPDDLASAESIMQKRFKRIGVIEEDKTYKSERGQEIKPDSELKQDALIASRNGEVSIRRINEAGLVEVHASSDLPLQRVESYDSDVTSVTELLLLRAKSLADEFKRLLRK</sequence>
<evidence type="ECO:0000313" key="22">
    <source>
        <dbReference type="EMBL" id="HAD5790240.1"/>
    </source>
</evidence>
<dbReference type="EMBL" id="DAAPFR010000023">
    <property type="protein sequence ID" value="HAD5669727.1"/>
    <property type="molecule type" value="Genomic_DNA"/>
</dbReference>
<organism evidence="5">
    <name type="scientific">Salmonella enterica subsp. enterica serovar Typhi str. CT18</name>
    <dbReference type="NCBI Taxonomy" id="220341"/>
    <lineage>
        <taxon>Bacteria</taxon>
        <taxon>Pseudomonadati</taxon>
        <taxon>Pseudomonadota</taxon>
        <taxon>Gammaproteobacteria</taxon>
        <taxon>Enterobacterales</taxon>
        <taxon>Enterobacteriaceae</taxon>
        <taxon>Salmonella</taxon>
    </lineage>
</organism>
<dbReference type="EMBL" id="DAAPAL010000023">
    <property type="protein sequence ID" value="HAD4704010.1"/>
    <property type="molecule type" value="Genomic_DNA"/>
</dbReference>
<dbReference type="EMBL" id="DAAPDY010000023">
    <property type="protein sequence ID" value="HAD5528785.1"/>
    <property type="molecule type" value="Genomic_DNA"/>
</dbReference>
<reference evidence="5" key="2">
    <citation type="submission" date="2019-01" db="EMBL/GenBank/DDBJ databases">
        <authorList>
            <consortium name="NCBI Pathogen Detection Project"/>
        </authorList>
    </citation>
    <scope>NUCLEOTIDE SEQUENCE</scope>
    <source>
        <strain evidence="5">CT18</strain>
    </source>
</reference>
<dbReference type="EMBL" id="DAAPDE010000023">
    <property type="protein sequence ID" value="HAD5506366.1"/>
    <property type="molecule type" value="Genomic_DNA"/>
</dbReference>
<dbReference type="EMBL" id="DAAOZW010000026">
    <property type="protein sequence ID" value="HAD4489174.1"/>
    <property type="molecule type" value="Genomic_DNA"/>
</dbReference>
<proteinExistence type="predicted"/>
<evidence type="ECO:0000313" key="15">
    <source>
        <dbReference type="EMBL" id="HAD5181407.1"/>
    </source>
</evidence>
<accession>A0A714WP42</accession>
<dbReference type="EMBL" id="DAAOVU010000024">
    <property type="protein sequence ID" value="HAD5212040.1"/>
    <property type="molecule type" value="Genomic_DNA"/>
</dbReference>
<evidence type="ECO:0000313" key="10">
    <source>
        <dbReference type="EMBL" id="HAD4704010.1"/>
    </source>
</evidence>
<dbReference type="EMBL" id="DAAOZT010000023">
    <property type="protein sequence ID" value="HAD4493448.1"/>
    <property type="molecule type" value="Genomic_DNA"/>
</dbReference>
<evidence type="ECO:0000313" key="3">
    <source>
        <dbReference type="EMBL" id="HAD4378044.1"/>
    </source>
</evidence>
<evidence type="ECO:0000313" key="1">
    <source>
        <dbReference type="EMBL" id="HAD3943054.1"/>
    </source>
</evidence>
<evidence type="ECO:0000313" key="18">
    <source>
        <dbReference type="EMBL" id="HAD5506366.1"/>
    </source>
</evidence>
<dbReference type="EMBL" id="DAAPCK010000024">
    <property type="protein sequence ID" value="HAD4810419.1"/>
    <property type="molecule type" value="Genomic_DNA"/>
</dbReference>
<evidence type="ECO:0000313" key="4">
    <source>
        <dbReference type="EMBL" id="HAD4444525.1"/>
    </source>
</evidence>
<reference evidence="5" key="1">
    <citation type="journal article" date="2018" name="Genome Biol.">
        <title>SKESA: strategic k-mer extension for scrupulous assemblies.</title>
        <authorList>
            <person name="Souvorov A."/>
            <person name="Agarwala R."/>
            <person name="Lipman D.J."/>
        </authorList>
    </citation>
    <scope>NUCLEOTIDE SEQUENCE</scope>
    <source>
        <strain evidence="5">CT18</strain>
    </source>
</reference>
<dbReference type="EMBL" id="DAAPBY010000023">
    <property type="protein sequence ID" value="HAD4766008.1"/>
    <property type="molecule type" value="Genomic_DNA"/>
</dbReference>
<dbReference type="EMBL" id="DAAOZZ010000025">
    <property type="protein sequence ID" value="HAD4506775.1"/>
    <property type="molecule type" value="Genomic_DNA"/>
</dbReference>
<dbReference type="EMBL" id="DAAOVS010000024">
    <property type="protein sequence ID" value="HAD5172227.1"/>
    <property type="molecule type" value="Genomic_DNA"/>
</dbReference>
<evidence type="ECO:0000313" key="19">
    <source>
        <dbReference type="EMBL" id="HAD5528785.1"/>
    </source>
</evidence>
<dbReference type="EMBL" id="DAAPGX010000023">
    <property type="protein sequence ID" value="HAD5790240.1"/>
    <property type="molecule type" value="Genomic_DNA"/>
</dbReference>
<dbReference type="AlphaFoldDB" id="A0A714WP42"/>
<dbReference type="Pfam" id="PF15931">
    <property type="entry name" value="DUF4747"/>
    <property type="match status" value="1"/>
</dbReference>
<evidence type="ECO:0000313" key="23">
    <source>
        <dbReference type="EMBL" id="HAD5946279.1"/>
    </source>
</evidence>
<dbReference type="EMBL" id="DAAOWM010000031">
    <property type="protein sequence ID" value="HAD5181407.1"/>
    <property type="molecule type" value="Genomic_DNA"/>
</dbReference>
<evidence type="ECO:0000313" key="7">
    <source>
        <dbReference type="EMBL" id="HAD4506775.1"/>
    </source>
</evidence>
<evidence type="ECO:0000313" key="8">
    <source>
        <dbReference type="EMBL" id="HAD4654963.1"/>
    </source>
</evidence>
<dbReference type="EMBL" id="DAAPEK010000022">
    <property type="protein sequence ID" value="HAD5599985.1"/>
    <property type="molecule type" value="Genomic_DNA"/>
</dbReference>
<dbReference type="EMBL" id="DAAPAP010000023">
    <property type="protein sequence ID" value="HAD4654963.1"/>
    <property type="molecule type" value="Genomic_DNA"/>
</dbReference>
<evidence type="ECO:0000313" key="2">
    <source>
        <dbReference type="EMBL" id="HAD4212898.1"/>
    </source>
</evidence>
<evidence type="ECO:0000313" key="17">
    <source>
        <dbReference type="EMBL" id="HAD5212040.1"/>
    </source>
</evidence>
<dbReference type="EMBL" id="DAAPEO010000022">
    <property type="protein sequence ID" value="HAD5946279.1"/>
    <property type="molecule type" value="Genomic_DNA"/>
</dbReference>
<dbReference type="EMBL" id="DAAPAU010000023">
    <property type="protein sequence ID" value="HAD4663823.1"/>
    <property type="molecule type" value="Genomic_DNA"/>
</dbReference>